<dbReference type="Pfam" id="PF12915">
    <property type="entry name" value="DUF3833"/>
    <property type="match status" value="1"/>
</dbReference>
<gene>
    <name evidence="1" type="ORF">SAMN05428964_1012108</name>
</gene>
<dbReference type="AlphaFoldDB" id="A0A285RSK0"/>
<sequence>MLRSITALVMVLILTGCGSMKPQDFAQKEPRFDVFEYFEGNSRAWGIFEDRFGKLRRQFTVDITGTINDGVLTLEEDFLYDDGEQDRRVWTIRKTGEHSLSGEADDIIGTAAGVQYGNALNWSYEMDLKVGDGSWRVSFDDWMFLQGDGVLVNRARVRKWGFEIGEVTLFFTKQPSVLRAAE</sequence>
<accession>A0A285RSK0</accession>
<protein>
    <recommendedName>
        <fullName evidence="3">Lipoprotein</fullName>
    </recommendedName>
</protein>
<name>A0A285RSK0_9PROT</name>
<organism evidence="1 2">
    <name type="scientific">Thalassospira xiamenensis</name>
    <dbReference type="NCBI Taxonomy" id="220697"/>
    <lineage>
        <taxon>Bacteria</taxon>
        <taxon>Pseudomonadati</taxon>
        <taxon>Pseudomonadota</taxon>
        <taxon>Alphaproteobacteria</taxon>
        <taxon>Rhodospirillales</taxon>
        <taxon>Thalassospiraceae</taxon>
        <taxon>Thalassospira</taxon>
    </lineage>
</organism>
<reference evidence="1 2" key="1">
    <citation type="submission" date="2017-08" db="EMBL/GenBank/DDBJ databases">
        <authorList>
            <person name="de Groot N.N."/>
        </authorList>
    </citation>
    <scope>NUCLEOTIDE SEQUENCE [LARGE SCALE GENOMIC DNA]</scope>
    <source>
        <strain evidence="1 2">USBA 78</strain>
    </source>
</reference>
<dbReference type="Proteomes" id="UP000219068">
    <property type="component" value="Unassembled WGS sequence"/>
</dbReference>
<dbReference type="EMBL" id="OBMM01000001">
    <property type="protein sequence ID" value="SOB97199.1"/>
    <property type="molecule type" value="Genomic_DNA"/>
</dbReference>
<evidence type="ECO:0000313" key="1">
    <source>
        <dbReference type="EMBL" id="SOB97199.1"/>
    </source>
</evidence>
<evidence type="ECO:0008006" key="3">
    <source>
        <dbReference type="Google" id="ProtNLM"/>
    </source>
</evidence>
<evidence type="ECO:0000313" key="2">
    <source>
        <dbReference type="Proteomes" id="UP000219068"/>
    </source>
</evidence>
<proteinExistence type="predicted"/>
<dbReference type="PROSITE" id="PS51257">
    <property type="entry name" value="PROKAR_LIPOPROTEIN"/>
    <property type="match status" value="1"/>
</dbReference>
<dbReference type="InterPro" id="IPR024409">
    <property type="entry name" value="DUF3833"/>
</dbReference>